<dbReference type="InterPro" id="IPR036513">
    <property type="entry name" value="STAS_dom_sf"/>
</dbReference>
<protein>
    <submittedName>
        <fullName evidence="7">SulP family inorganic anion transporter</fullName>
    </submittedName>
</protein>
<dbReference type="Proteomes" id="UP000484164">
    <property type="component" value="Unassembled WGS sequence"/>
</dbReference>
<dbReference type="CDD" id="cd07042">
    <property type="entry name" value="STAS_SulP_like_sulfate_transporter"/>
    <property type="match status" value="1"/>
</dbReference>
<dbReference type="OrthoDB" id="9771198at2"/>
<sequence length="537" mass="57378">MSRIFNNFTFNPKDDILSGLTVALALVPEAVAFAFVAGVPPMVGLYGAFMMGLITSLFGGRPGMISGATGAMAVVMVHLLMVGNEVGESLETPIENLGLQWLFITLLITGFIQMSAGILKLGKFVRLIPHPVMMGFVNGLAIVIFLSQLGLFKEKVGGEMQWISGSTLYIMLALVGATMLIMWLLPKVTKKVPAALTGIIVVAGVTILGGIDVSTVGSFIKDGGGDGLAGGLPTFQVQIFGLIDTMSGHWGTILSTAALLAAVGLIESLMTLNLVDDLTETRGSGNRECLAQGGANIVNGLFGGMGGCAMIGQSIINVNSGGRGRLSGLVAAVALLMFILFGAPLIEQIPIAALVGVMFMVVIGTFAWSSFRIINKIPVADAIVLIAVSAITVWKDLAIAVIAGVIMSALVFAWKNATMIRARKRMKDDNTKVYEIWGPLFFGSVQGFNGKFDPKNDPQKIEIDFIESRVSDHSGVEAIRNITNKYMELGKEVVLTHLSPECKDLLLRRNPEFESHIETSIEDPRYHVVTDMLDKEV</sequence>
<dbReference type="InterPro" id="IPR002645">
    <property type="entry name" value="STAS_dom"/>
</dbReference>
<feature type="transmembrane region" description="Helical" evidence="5">
    <location>
        <begin position="192"/>
        <end position="211"/>
    </location>
</feature>
<dbReference type="GO" id="GO:0016020">
    <property type="term" value="C:membrane"/>
    <property type="evidence" value="ECO:0007669"/>
    <property type="project" value="UniProtKB-SubCell"/>
</dbReference>
<comment type="caution">
    <text evidence="7">The sequence shown here is derived from an EMBL/GenBank/DDBJ whole genome shotgun (WGS) entry which is preliminary data.</text>
</comment>
<evidence type="ECO:0000256" key="5">
    <source>
        <dbReference type="SAM" id="Phobius"/>
    </source>
</evidence>
<dbReference type="InterPro" id="IPR052706">
    <property type="entry name" value="Membrane-Transporter-like"/>
</dbReference>
<dbReference type="PANTHER" id="PTHR43310:SF1">
    <property type="entry name" value="SULFATE TRANSPORTER YBAR-RELATED"/>
    <property type="match status" value="1"/>
</dbReference>
<keyword evidence="2 5" id="KW-0812">Transmembrane</keyword>
<dbReference type="Pfam" id="PF01740">
    <property type="entry name" value="STAS"/>
    <property type="match status" value="1"/>
</dbReference>
<keyword evidence="4 5" id="KW-0472">Membrane</keyword>
<feature type="transmembrane region" description="Helical" evidence="5">
    <location>
        <begin position="397"/>
        <end position="417"/>
    </location>
</feature>
<keyword evidence="8" id="KW-1185">Reference proteome</keyword>
<feature type="transmembrane region" description="Helical" evidence="5">
    <location>
        <begin position="64"/>
        <end position="81"/>
    </location>
</feature>
<dbReference type="SUPFAM" id="SSF52091">
    <property type="entry name" value="SpoIIaa-like"/>
    <property type="match status" value="1"/>
</dbReference>
<dbReference type="AlphaFoldDB" id="A0A6L3ZFI6"/>
<dbReference type="EMBL" id="WBVQ01000002">
    <property type="protein sequence ID" value="KAB2816288.1"/>
    <property type="molecule type" value="Genomic_DNA"/>
</dbReference>
<feature type="transmembrane region" description="Helical" evidence="5">
    <location>
        <begin position="101"/>
        <end position="119"/>
    </location>
</feature>
<keyword evidence="3 5" id="KW-1133">Transmembrane helix</keyword>
<evidence type="ECO:0000256" key="4">
    <source>
        <dbReference type="ARBA" id="ARBA00023136"/>
    </source>
</evidence>
<reference evidence="7 8" key="1">
    <citation type="submission" date="2019-10" db="EMBL/GenBank/DDBJ databases">
        <title>Genome sequence of Phaeocystidibacter marisrubri JCM30614 (type strain).</title>
        <authorList>
            <person name="Bowman J.P."/>
        </authorList>
    </citation>
    <scope>NUCLEOTIDE SEQUENCE [LARGE SCALE GENOMIC DNA]</scope>
    <source>
        <strain evidence="7 8">JCM 30614</strain>
    </source>
</reference>
<dbReference type="Gene3D" id="3.30.750.24">
    <property type="entry name" value="STAS domain"/>
    <property type="match status" value="1"/>
</dbReference>
<feature type="transmembrane region" description="Helical" evidence="5">
    <location>
        <begin position="42"/>
        <end position="59"/>
    </location>
</feature>
<proteinExistence type="predicted"/>
<accession>A0A6L3ZFI6</accession>
<evidence type="ECO:0000256" key="1">
    <source>
        <dbReference type="ARBA" id="ARBA00004141"/>
    </source>
</evidence>
<name>A0A6L3ZFI6_9FLAO</name>
<feature type="transmembrane region" description="Helical" evidence="5">
    <location>
        <begin position="349"/>
        <end position="368"/>
    </location>
</feature>
<feature type="domain" description="STAS" evidence="6">
    <location>
        <begin position="429"/>
        <end position="506"/>
    </location>
</feature>
<dbReference type="PANTHER" id="PTHR43310">
    <property type="entry name" value="SULFATE TRANSPORTER YBAR-RELATED"/>
    <property type="match status" value="1"/>
</dbReference>
<feature type="transmembrane region" description="Helical" evidence="5">
    <location>
        <begin position="250"/>
        <end position="275"/>
    </location>
</feature>
<organism evidence="7 8">
    <name type="scientific">Phaeocystidibacter marisrubri</name>
    <dbReference type="NCBI Taxonomy" id="1577780"/>
    <lineage>
        <taxon>Bacteria</taxon>
        <taxon>Pseudomonadati</taxon>
        <taxon>Bacteroidota</taxon>
        <taxon>Flavobacteriia</taxon>
        <taxon>Flavobacteriales</taxon>
        <taxon>Phaeocystidibacteraceae</taxon>
        <taxon>Phaeocystidibacter</taxon>
    </lineage>
</organism>
<dbReference type="RefSeq" id="WP_151693715.1">
    <property type="nucleotide sequence ID" value="NZ_BMGX01000001.1"/>
</dbReference>
<evidence type="ECO:0000259" key="6">
    <source>
        <dbReference type="PROSITE" id="PS50801"/>
    </source>
</evidence>
<evidence type="ECO:0000256" key="3">
    <source>
        <dbReference type="ARBA" id="ARBA00022989"/>
    </source>
</evidence>
<dbReference type="PROSITE" id="PS50801">
    <property type="entry name" value="STAS"/>
    <property type="match status" value="1"/>
</dbReference>
<evidence type="ECO:0000256" key="2">
    <source>
        <dbReference type="ARBA" id="ARBA00022692"/>
    </source>
</evidence>
<comment type="subcellular location">
    <subcellularLocation>
        <location evidence="1">Membrane</location>
        <topology evidence="1">Multi-pass membrane protein</topology>
    </subcellularLocation>
</comment>
<feature type="transmembrane region" description="Helical" evidence="5">
    <location>
        <begin position="326"/>
        <end position="343"/>
    </location>
</feature>
<dbReference type="InterPro" id="IPR011547">
    <property type="entry name" value="SLC26A/SulP_dom"/>
</dbReference>
<dbReference type="Pfam" id="PF00916">
    <property type="entry name" value="Sulfate_transp"/>
    <property type="match status" value="1"/>
</dbReference>
<evidence type="ECO:0000313" key="7">
    <source>
        <dbReference type="EMBL" id="KAB2816288.1"/>
    </source>
</evidence>
<feature type="transmembrane region" description="Helical" evidence="5">
    <location>
        <begin position="162"/>
        <end position="185"/>
    </location>
</feature>
<gene>
    <name evidence="7" type="ORF">F8C82_11425</name>
</gene>
<evidence type="ECO:0000313" key="8">
    <source>
        <dbReference type="Proteomes" id="UP000484164"/>
    </source>
</evidence>
<feature type="transmembrane region" description="Helical" evidence="5">
    <location>
        <begin position="131"/>
        <end position="150"/>
    </location>
</feature>